<evidence type="ECO:0000313" key="4">
    <source>
        <dbReference type="Proteomes" id="UP000467841"/>
    </source>
</evidence>
<dbReference type="CDD" id="cd22160">
    <property type="entry name" value="F-box_AtFBL13-like"/>
    <property type="match status" value="2"/>
</dbReference>
<protein>
    <recommendedName>
        <fullName evidence="2">F-box domain-containing protein</fullName>
    </recommendedName>
</protein>
<gene>
    <name evidence="3" type="ORF">MERR_LOCUS14942</name>
</gene>
<dbReference type="Pfam" id="PF08387">
    <property type="entry name" value="FBD"/>
    <property type="match status" value="1"/>
</dbReference>
<keyword evidence="4" id="KW-1185">Reference proteome</keyword>
<comment type="caution">
    <text evidence="3">The sequence shown here is derived from an EMBL/GenBank/DDBJ whole genome shotgun (WGS) entry which is preliminary data.</text>
</comment>
<dbReference type="SUPFAM" id="SSF52047">
    <property type="entry name" value="RNI-like"/>
    <property type="match status" value="1"/>
</dbReference>
<feature type="domain" description="F-box" evidence="2">
    <location>
        <begin position="389"/>
        <end position="425"/>
    </location>
</feature>
<dbReference type="Pfam" id="PF24758">
    <property type="entry name" value="LRR_At5g56370"/>
    <property type="match status" value="1"/>
</dbReference>
<feature type="compositionally biased region" description="Acidic residues" evidence="1">
    <location>
        <begin position="327"/>
        <end position="346"/>
    </location>
</feature>
<dbReference type="SMART" id="SM00256">
    <property type="entry name" value="FBOX"/>
    <property type="match status" value="2"/>
</dbReference>
<evidence type="ECO:0000256" key="1">
    <source>
        <dbReference type="SAM" id="MobiDB-lite"/>
    </source>
</evidence>
<proteinExistence type="predicted"/>
<organism evidence="3 4">
    <name type="scientific">Microthlaspi erraticum</name>
    <dbReference type="NCBI Taxonomy" id="1685480"/>
    <lineage>
        <taxon>Eukaryota</taxon>
        <taxon>Viridiplantae</taxon>
        <taxon>Streptophyta</taxon>
        <taxon>Embryophyta</taxon>
        <taxon>Tracheophyta</taxon>
        <taxon>Spermatophyta</taxon>
        <taxon>Magnoliopsida</taxon>
        <taxon>eudicotyledons</taxon>
        <taxon>Gunneridae</taxon>
        <taxon>Pentapetalae</taxon>
        <taxon>rosids</taxon>
        <taxon>malvids</taxon>
        <taxon>Brassicales</taxon>
        <taxon>Brassicaceae</taxon>
        <taxon>Coluteocarpeae</taxon>
        <taxon>Microthlaspi</taxon>
    </lineage>
</organism>
<accession>A0A6D2IFQ2</accession>
<dbReference type="Pfam" id="PF00646">
    <property type="entry name" value="F-box"/>
    <property type="match status" value="2"/>
</dbReference>
<dbReference type="Gene3D" id="3.80.10.10">
    <property type="entry name" value="Ribonuclease Inhibitor"/>
    <property type="match status" value="1"/>
</dbReference>
<name>A0A6D2IFQ2_9BRAS</name>
<evidence type="ECO:0000313" key="3">
    <source>
        <dbReference type="EMBL" id="CAA7027707.1"/>
    </source>
</evidence>
<feature type="region of interest" description="Disordered" evidence="1">
    <location>
        <begin position="319"/>
        <end position="348"/>
    </location>
</feature>
<dbReference type="InterPro" id="IPR036047">
    <property type="entry name" value="F-box-like_dom_sf"/>
</dbReference>
<dbReference type="PANTHER" id="PTHR31293">
    <property type="entry name" value="RNI-LIKE SUPERFAMILY PROTEIN"/>
    <property type="match status" value="1"/>
</dbReference>
<feature type="domain" description="F-box" evidence="2">
    <location>
        <begin position="30"/>
        <end position="83"/>
    </location>
</feature>
<reference evidence="3" key="1">
    <citation type="submission" date="2020-01" db="EMBL/GenBank/DDBJ databases">
        <authorList>
            <person name="Mishra B."/>
        </authorList>
    </citation>
    <scope>NUCLEOTIDE SEQUENCE [LARGE SCALE GENOMIC DNA]</scope>
</reference>
<dbReference type="Gene3D" id="1.20.1280.50">
    <property type="match status" value="2"/>
</dbReference>
<dbReference type="PANTHER" id="PTHR31293:SF12">
    <property type="entry name" value="RNI-LIKE SUPERFAMILY PROTEIN"/>
    <property type="match status" value="1"/>
</dbReference>
<dbReference type="InterPro" id="IPR053781">
    <property type="entry name" value="F-box_AtFBL13-like"/>
</dbReference>
<dbReference type="InterPro" id="IPR006566">
    <property type="entry name" value="FBD"/>
</dbReference>
<dbReference type="PROSITE" id="PS50181">
    <property type="entry name" value="FBOX"/>
    <property type="match status" value="2"/>
</dbReference>
<dbReference type="SUPFAM" id="SSF81383">
    <property type="entry name" value="F-box domain"/>
    <property type="match status" value="2"/>
</dbReference>
<dbReference type="InterPro" id="IPR055411">
    <property type="entry name" value="LRR_FXL15/At3g58940/PEG3-like"/>
</dbReference>
<dbReference type="Proteomes" id="UP000467841">
    <property type="component" value="Unassembled WGS sequence"/>
</dbReference>
<sequence length="527" mass="60132">MARTGGRGCYVRYIERKRATRARAEARAREDRISNLPDSLISQILSHLPTKDTVRTSALSKRWKGAWLLIPGLDLASSEFPDYSAFVSVVDRLLGFCREEKLCMHKLKLKIWKRKRDPPCVTRWIEFVVRGKLEHLDVECLKRSKYLEVMPLSLYMCDTLVYLRLSRVSLRELESVSLPRLKTMGLEHNVYANDASLESLISSCPVLEDLNLVRMVTDNVKVVRVYSQTLTSLDIDYDNDYVYGCVRKGSGVLIDAPRLKYLKWQDDRSETKILTNSDSLAKVDLAYVFNFVDGAADLPKRNMVRNFFTSISRVTDMTISSNTAEGSDLDPSEEEDPLEEEEDPSEEQVQIRLSSVPQCLLSSLELVEMKHFNGEPDEMEVARARPREEARISKLPDALISQILSYLPSKEAVRTSSLSKRWKSLWLLIPVLDLASSQFPDYNAFVSFVDRLLAFCREEKSCLHKLKLVIQKDVNDPPCVTRWIDFVVRGKLEHLDVGCLVNRGGVACKPLRMRHTGTSENPSCIVE</sequence>
<dbReference type="InterPro" id="IPR055294">
    <property type="entry name" value="FBL60-like"/>
</dbReference>
<dbReference type="OrthoDB" id="612216at2759"/>
<dbReference type="InterPro" id="IPR032675">
    <property type="entry name" value="LRR_dom_sf"/>
</dbReference>
<dbReference type="InterPro" id="IPR001810">
    <property type="entry name" value="F-box_dom"/>
</dbReference>
<dbReference type="EMBL" id="CACVBM020001060">
    <property type="protein sequence ID" value="CAA7027707.1"/>
    <property type="molecule type" value="Genomic_DNA"/>
</dbReference>
<evidence type="ECO:0000259" key="2">
    <source>
        <dbReference type="PROSITE" id="PS50181"/>
    </source>
</evidence>
<dbReference type="AlphaFoldDB" id="A0A6D2IFQ2"/>